<gene>
    <name evidence="1" type="ORF">B6U60_10330</name>
</gene>
<protein>
    <submittedName>
        <fullName evidence="1">Uncharacterized protein</fullName>
    </submittedName>
</protein>
<dbReference type="RefSeq" id="WP_081531164.1">
    <property type="nucleotide sequence ID" value="NZ_NBEB01000141.1"/>
</dbReference>
<evidence type="ECO:0000313" key="2">
    <source>
        <dbReference type="Proteomes" id="UP000192638"/>
    </source>
</evidence>
<dbReference type="AlphaFoldDB" id="A0A1V9QMU9"/>
<sequence length="76" mass="8707">MSIREKYFIEIGNFHDLVRELADGRIYELTGVNGNSSASTLANKINKSFDEIINLIEKNEDGTWESIEKEDNQDNI</sequence>
<accession>A0A1V9QMU9</accession>
<reference evidence="1 2" key="1">
    <citation type="submission" date="2017-03" db="EMBL/GenBank/DDBJ databases">
        <title>Phylogenomics and comparative genomics of Lactobacillus salivarius, a mammalian gut commensal.</title>
        <authorList>
            <person name="Harris H.M."/>
        </authorList>
    </citation>
    <scope>NUCLEOTIDE SEQUENCE [LARGE SCALE GENOMIC DNA]</scope>
    <source>
        <strain evidence="1 2">LMG 14477</strain>
    </source>
</reference>
<dbReference type="Proteomes" id="UP000192638">
    <property type="component" value="Unassembled WGS sequence"/>
</dbReference>
<name>A0A1V9QMU9_9LACO</name>
<dbReference type="EMBL" id="NBEB01000141">
    <property type="protein sequence ID" value="OQQ79551.1"/>
    <property type="molecule type" value="Genomic_DNA"/>
</dbReference>
<evidence type="ECO:0000313" key="1">
    <source>
        <dbReference type="EMBL" id="OQQ79551.1"/>
    </source>
</evidence>
<organism evidence="1 2">
    <name type="scientific">Ligilactobacillus salivarius</name>
    <dbReference type="NCBI Taxonomy" id="1624"/>
    <lineage>
        <taxon>Bacteria</taxon>
        <taxon>Bacillati</taxon>
        <taxon>Bacillota</taxon>
        <taxon>Bacilli</taxon>
        <taxon>Lactobacillales</taxon>
        <taxon>Lactobacillaceae</taxon>
        <taxon>Ligilactobacillus</taxon>
    </lineage>
</organism>
<comment type="caution">
    <text evidence="1">The sequence shown here is derived from an EMBL/GenBank/DDBJ whole genome shotgun (WGS) entry which is preliminary data.</text>
</comment>
<proteinExistence type="predicted"/>